<dbReference type="KEGG" id="och:CES85_5869"/>
<evidence type="ECO:0000313" key="1">
    <source>
        <dbReference type="EMBL" id="ASV83042.1"/>
    </source>
</evidence>
<organism evidence="1 2">
    <name type="scientific">Ochrobactrum quorumnocens</name>
    <dbReference type="NCBI Taxonomy" id="271865"/>
    <lineage>
        <taxon>Bacteria</taxon>
        <taxon>Pseudomonadati</taxon>
        <taxon>Pseudomonadota</taxon>
        <taxon>Alphaproteobacteria</taxon>
        <taxon>Hyphomicrobiales</taxon>
        <taxon>Brucellaceae</taxon>
        <taxon>Brucella/Ochrobactrum group</taxon>
        <taxon>Ochrobactrum</taxon>
    </lineage>
</organism>
<geneLocation type="plasmid" evidence="1 2">
    <name>unnamed2</name>
</geneLocation>
<dbReference type="RefSeq" id="WP_095444079.1">
    <property type="nucleotide sequence ID" value="NZ_CP022602.1"/>
</dbReference>
<keyword evidence="1" id="KW-0614">Plasmid</keyword>
<dbReference type="AlphaFoldDB" id="A0A248U8X6"/>
<dbReference type="OrthoDB" id="8452258at2"/>
<gene>
    <name evidence="1" type="ORF">CES85_5869</name>
</gene>
<protein>
    <submittedName>
        <fullName evidence="1">Uncharacterized protein</fullName>
    </submittedName>
</protein>
<dbReference type="Proteomes" id="UP000215256">
    <property type="component" value="Plasmid unnamed2"/>
</dbReference>
<dbReference type="EMBL" id="CP022602">
    <property type="protein sequence ID" value="ASV83042.1"/>
    <property type="molecule type" value="Genomic_DNA"/>
</dbReference>
<reference evidence="1 2" key="1">
    <citation type="submission" date="2017-07" db="EMBL/GenBank/DDBJ databases">
        <title>Phylogenetic study on the rhizospheric bacterium Ochrobactrum sp. A44.</title>
        <authorList>
            <person name="Krzyzanowska D.M."/>
            <person name="Ossowicki A."/>
            <person name="Rajewska M."/>
            <person name="Maciag T."/>
            <person name="Kaczynski Z."/>
            <person name="Czerwicka M."/>
            <person name="Jafra S."/>
        </authorList>
    </citation>
    <scope>NUCLEOTIDE SEQUENCE [LARGE SCALE GENOMIC DNA]</scope>
    <source>
        <strain evidence="1 2">A44</strain>
        <plasmid evidence="1 2">unnamed2</plasmid>
    </source>
</reference>
<name>A0A248U8X6_9HYPH</name>
<evidence type="ECO:0000313" key="2">
    <source>
        <dbReference type="Proteomes" id="UP000215256"/>
    </source>
</evidence>
<sequence>MQHAVPAIAPARPRSGHNMRSIVHRAQSRKPRNLCAMIIDGEAVWVDINRYEGSGPAVVIEHNGRIRLIDIEAEALGYKLFGARTALGGWFPSGLSKRGMARNSVIVVGMVIDAPIRGDVIEGELA</sequence>
<accession>A0A248U8X6</accession>
<proteinExistence type="predicted"/>